<sequence length="474" mass="52806">MFYLSDQAKGISSVIGGFLIHLILGTFYTLGNVNTYLISYLRQHVDPEITYASSIWLNAAFMLGQGTLMMAGGIMENKIGPRLTCLCGSLIFCISIGITYYTIQLGFFYVVLTYGFLSSLGVGLAYVAPLAAGMKWFPKRKGLVNGITVAGYGLGSLIFTHVQTAYLNPLNMSPRADGYFYNESILSRVPSLFVLLFGLYITMQLIGCCLIFTPPKQPDEVVVDEGRFLLVRSPTDDAAITYESPNNKDGPSPTDYSSCEDQDLPPPENSKVDLTYQQAFRTKEFVLLWLMFAFSTQSVQFINTMYKAFGQQFIHDDHFLAFVGSIASIFNAGGRLFWGNLFDKTSFRVCINILSGMLSILMLTFELTAYYESKLLFFTWVVSIFFTFSGIFVIFPTACAQVFGRMHAGTIYGILFTAPALVSLLGAFIIQLVLKDLGWFGSFSMISMFSSVVIALMVYFPNDISHLRNRVNFT</sequence>
<keyword evidence="5 7" id="KW-0472">Membrane</keyword>
<evidence type="ECO:0000256" key="5">
    <source>
        <dbReference type="ARBA" id="ARBA00023136"/>
    </source>
</evidence>
<reference evidence="8" key="1">
    <citation type="submission" date="2022-12" db="EMBL/GenBank/DDBJ databases">
        <title>Genome assemblies of Blomia tropicalis.</title>
        <authorList>
            <person name="Cui Y."/>
        </authorList>
    </citation>
    <scope>NUCLEOTIDE SEQUENCE</scope>
    <source>
        <tissue evidence="8">Adult mites</tissue>
    </source>
</reference>
<comment type="caution">
    <text evidence="8">The sequence shown here is derived from an EMBL/GenBank/DDBJ whole genome shotgun (WGS) entry which is preliminary data.</text>
</comment>
<dbReference type="Proteomes" id="UP001142055">
    <property type="component" value="Chromosome 3"/>
</dbReference>
<feature type="transmembrane region" description="Helical" evidence="7">
    <location>
        <begin position="411"/>
        <end position="433"/>
    </location>
</feature>
<dbReference type="AlphaFoldDB" id="A0A9Q0RHZ7"/>
<evidence type="ECO:0000256" key="4">
    <source>
        <dbReference type="ARBA" id="ARBA00022989"/>
    </source>
</evidence>
<dbReference type="CDD" id="cd17353">
    <property type="entry name" value="MFS_OFA_like"/>
    <property type="match status" value="1"/>
</dbReference>
<accession>A0A9Q0RHZ7</accession>
<evidence type="ECO:0000256" key="3">
    <source>
        <dbReference type="ARBA" id="ARBA00022692"/>
    </source>
</evidence>
<dbReference type="EMBL" id="JAPWDV010000003">
    <property type="protein sequence ID" value="KAJ6216248.1"/>
    <property type="molecule type" value="Genomic_DNA"/>
</dbReference>
<dbReference type="Gene3D" id="1.20.1250.20">
    <property type="entry name" value="MFS general substrate transporter like domains"/>
    <property type="match status" value="2"/>
</dbReference>
<dbReference type="InterPro" id="IPR052983">
    <property type="entry name" value="MFS_Riboflavin_Transporter"/>
</dbReference>
<keyword evidence="2" id="KW-0813">Transport</keyword>
<proteinExistence type="predicted"/>
<evidence type="ECO:0000256" key="2">
    <source>
        <dbReference type="ARBA" id="ARBA00022448"/>
    </source>
</evidence>
<feature type="transmembrane region" description="Helical" evidence="7">
    <location>
        <begin position="192"/>
        <end position="212"/>
    </location>
</feature>
<feature type="region of interest" description="Disordered" evidence="6">
    <location>
        <begin position="239"/>
        <end position="266"/>
    </location>
</feature>
<dbReference type="InterPro" id="IPR036259">
    <property type="entry name" value="MFS_trans_sf"/>
</dbReference>
<comment type="subcellular location">
    <subcellularLocation>
        <location evidence="1">Membrane</location>
        <topology evidence="1">Multi-pass membrane protein</topology>
    </subcellularLocation>
</comment>
<feature type="transmembrane region" description="Helical" evidence="7">
    <location>
        <begin position="285"/>
        <end position="306"/>
    </location>
</feature>
<evidence type="ECO:0000313" key="9">
    <source>
        <dbReference type="Proteomes" id="UP001142055"/>
    </source>
</evidence>
<dbReference type="GO" id="GO:0022857">
    <property type="term" value="F:transmembrane transporter activity"/>
    <property type="evidence" value="ECO:0007669"/>
    <property type="project" value="InterPro"/>
</dbReference>
<dbReference type="InterPro" id="IPR011701">
    <property type="entry name" value="MFS"/>
</dbReference>
<feature type="transmembrane region" description="Helical" evidence="7">
    <location>
        <begin position="107"/>
        <end position="131"/>
    </location>
</feature>
<keyword evidence="9" id="KW-1185">Reference proteome</keyword>
<feature type="transmembrane region" description="Helical" evidence="7">
    <location>
        <begin position="439"/>
        <end position="460"/>
    </location>
</feature>
<dbReference type="OMA" id="QARVWPQ"/>
<dbReference type="GO" id="GO:0016020">
    <property type="term" value="C:membrane"/>
    <property type="evidence" value="ECO:0007669"/>
    <property type="project" value="UniProtKB-SubCell"/>
</dbReference>
<evidence type="ECO:0000313" key="8">
    <source>
        <dbReference type="EMBL" id="KAJ6216248.1"/>
    </source>
</evidence>
<feature type="transmembrane region" description="Helical" evidence="7">
    <location>
        <begin position="12"/>
        <end position="31"/>
    </location>
</feature>
<evidence type="ECO:0000256" key="6">
    <source>
        <dbReference type="SAM" id="MobiDB-lite"/>
    </source>
</evidence>
<keyword evidence="4 7" id="KW-1133">Transmembrane helix</keyword>
<feature type="transmembrane region" description="Helical" evidence="7">
    <location>
        <begin position="318"/>
        <end position="338"/>
    </location>
</feature>
<gene>
    <name evidence="8" type="ORF">RDWZM_007405</name>
</gene>
<feature type="transmembrane region" description="Helical" evidence="7">
    <location>
        <begin position="377"/>
        <end position="399"/>
    </location>
</feature>
<name>A0A9Q0RHZ7_BLOTA</name>
<keyword evidence="3 7" id="KW-0812">Transmembrane</keyword>
<feature type="transmembrane region" description="Helical" evidence="7">
    <location>
        <begin position="350"/>
        <end position="371"/>
    </location>
</feature>
<evidence type="ECO:0008006" key="10">
    <source>
        <dbReference type="Google" id="ProtNLM"/>
    </source>
</evidence>
<evidence type="ECO:0000256" key="7">
    <source>
        <dbReference type="SAM" id="Phobius"/>
    </source>
</evidence>
<feature type="transmembrane region" description="Helical" evidence="7">
    <location>
        <begin position="143"/>
        <end position="162"/>
    </location>
</feature>
<dbReference type="PANTHER" id="PTHR43385:SF1">
    <property type="entry name" value="RIBOFLAVIN TRANSPORTER RIBJ"/>
    <property type="match status" value="1"/>
</dbReference>
<protein>
    <recommendedName>
        <fullName evidence="10">Major facilitator superfamily (MFS) profile domain-containing protein</fullName>
    </recommendedName>
</protein>
<evidence type="ECO:0000256" key="1">
    <source>
        <dbReference type="ARBA" id="ARBA00004141"/>
    </source>
</evidence>
<feature type="transmembrane region" description="Helical" evidence="7">
    <location>
        <begin position="51"/>
        <end position="71"/>
    </location>
</feature>
<dbReference type="SUPFAM" id="SSF103473">
    <property type="entry name" value="MFS general substrate transporter"/>
    <property type="match status" value="1"/>
</dbReference>
<dbReference type="PANTHER" id="PTHR43385">
    <property type="entry name" value="RIBOFLAVIN TRANSPORTER RIBJ"/>
    <property type="match status" value="1"/>
</dbReference>
<dbReference type="Pfam" id="PF07690">
    <property type="entry name" value="MFS_1"/>
    <property type="match status" value="1"/>
</dbReference>
<organism evidence="8 9">
    <name type="scientific">Blomia tropicalis</name>
    <name type="common">Mite</name>
    <dbReference type="NCBI Taxonomy" id="40697"/>
    <lineage>
        <taxon>Eukaryota</taxon>
        <taxon>Metazoa</taxon>
        <taxon>Ecdysozoa</taxon>
        <taxon>Arthropoda</taxon>
        <taxon>Chelicerata</taxon>
        <taxon>Arachnida</taxon>
        <taxon>Acari</taxon>
        <taxon>Acariformes</taxon>
        <taxon>Sarcoptiformes</taxon>
        <taxon>Astigmata</taxon>
        <taxon>Glycyphagoidea</taxon>
        <taxon>Echimyopodidae</taxon>
        <taxon>Blomia</taxon>
    </lineage>
</organism>
<dbReference type="OrthoDB" id="410267at2759"/>
<feature type="compositionally biased region" description="Polar residues" evidence="6">
    <location>
        <begin position="243"/>
        <end position="257"/>
    </location>
</feature>
<feature type="transmembrane region" description="Helical" evidence="7">
    <location>
        <begin position="83"/>
        <end position="101"/>
    </location>
</feature>